<dbReference type="InterPro" id="IPR012902">
    <property type="entry name" value="N_methyl_site"/>
</dbReference>
<reference evidence="2" key="2">
    <citation type="journal article" date="2022" name="Syst. Appl. Microbiol.">
        <title>Physiological and genomic characterisation of Luteimonas fraxinea sp. nov., a bacterial species associated with trees tolerant to ash dieback.</title>
        <authorList>
            <person name="Ulrich K."/>
            <person name="Becker R."/>
            <person name="Behrendt U."/>
            <person name="Kube M."/>
            <person name="Schneck V."/>
            <person name="Ulrich A."/>
        </authorList>
    </citation>
    <scope>NUCLEOTIDE SEQUENCE</scope>
    <source>
        <strain evidence="2">A1P009</strain>
    </source>
</reference>
<comment type="caution">
    <text evidence="2">The sequence shown here is derived from an EMBL/GenBank/DDBJ whole genome shotgun (WGS) entry which is preliminary data.</text>
</comment>
<dbReference type="PROSITE" id="PS00409">
    <property type="entry name" value="PROKAR_NTER_METHYL"/>
    <property type="match status" value="1"/>
</dbReference>
<dbReference type="Pfam" id="PF07963">
    <property type="entry name" value="N_methyl"/>
    <property type="match status" value="1"/>
</dbReference>
<name>A0ABS8U9D6_9GAMM</name>
<dbReference type="Proteomes" id="UP001430360">
    <property type="component" value="Unassembled WGS sequence"/>
</dbReference>
<keyword evidence="1" id="KW-1133">Transmembrane helix</keyword>
<proteinExistence type="predicted"/>
<evidence type="ECO:0000313" key="2">
    <source>
        <dbReference type="EMBL" id="MCD9096111.1"/>
    </source>
</evidence>
<sequence length="407" mass="42950">MNRSAARVREAGVSLIELMVALLIGSLLLLGVLQIFEASRVSYQLSTGLARNQENARFAMDFLQRELRMAGHLGCVNDQSRFLPENTSGTRLALASTFTTTPAGYTTASFPLRFDMGIQGFEFVGSAGGNQVTLPATPVVASGAAAWLPQVDAGLYGNLSNPVAGSDIVVLRYFSPMGAQMQSFNPAATPMTISVDATQVPRLTEGLANPGLFGISDCMNAAVFQATSRTNGLLTVGVGGLNAIALTGNESFVIGQARVYRAEVVVFYVGINASQNPSLYRLRYSAVPGGALVVENEELVEGVESLQLRYGQDSATSATVRPTGNIGSGLVASALLPTADPVTAWRRVGSVEIGLVVRSTERAAAPMREAGAAELSALGVRFATPDDGRYRAVYEDTIALRNRLFGN</sequence>
<feature type="transmembrane region" description="Helical" evidence="1">
    <location>
        <begin position="12"/>
        <end position="36"/>
    </location>
</feature>
<protein>
    <submittedName>
        <fullName evidence="2">PilW family protein</fullName>
    </submittedName>
</protein>
<organism evidence="2 3">
    <name type="scientific">Luteimonas fraxinea</name>
    <dbReference type="NCBI Taxonomy" id="2901869"/>
    <lineage>
        <taxon>Bacteria</taxon>
        <taxon>Pseudomonadati</taxon>
        <taxon>Pseudomonadota</taxon>
        <taxon>Gammaproteobacteria</taxon>
        <taxon>Lysobacterales</taxon>
        <taxon>Lysobacteraceae</taxon>
        <taxon>Luteimonas</taxon>
    </lineage>
</organism>
<keyword evidence="1" id="KW-0812">Transmembrane</keyword>
<dbReference type="InterPro" id="IPR032092">
    <property type="entry name" value="PilW"/>
</dbReference>
<dbReference type="EMBL" id="JAJQKU010000001">
    <property type="protein sequence ID" value="MCD9096111.1"/>
    <property type="molecule type" value="Genomic_DNA"/>
</dbReference>
<gene>
    <name evidence="2" type="ORF">LTT95_04065</name>
</gene>
<evidence type="ECO:0000256" key="1">
    <source>
        <dbReference type="SAM" id="Phobius"/>
    </source>
</evidence>
<keyword evidence="3" id="KW-1185">Reference proteome</keyword>
<dbReference type="Pfam" id="PF16074">
    <property type="entry name" value="PilW"/>
    <property type="match status" value="1"/>
</dbReference>
<evidence type="ECO:0000313" key="3">
    <source>
        <dbReference type="Proteomes" id="UP001430360"/>
    </source>
</evidence>
<keyword evidence="1" id="KW-0472">Membrane</keyword>
<reference evidence="2" key="1">
    <citation type="submission" date="2021-12" db="EMBL/GenBank/DDBJ databases">
        <authorList>
            <person name="Ulrich A."/>
        </authorList>
    </citation>
    <scope>NUCLEOTIDE SEQUENCE</scope>
    <source>
        <strain evidence="2">A1P009</strain>
    </source>
</reference>
<accession>A0ABS8U9D6</accession>
<dbReference type="RefSeq" id="WP_232134588.1">
    <property type="nucleotide sequence ID" value="NZ_CP089507.1"/>
</dbReference>